<dbReference type="InterPro" id="IPR011050">
    <property type="entry name" value="Pectin_lyase_fold/virulence"/>
</dbReference>
<protein>
    <recommendedName>
        <fullName evidence="2">Right-handed parallel beta-helix repeat-containing protein</fullName>
    </recommendedName>
</protein>
<evidence type="ECO:0008006" key="2">
    <source>
        <dbReference type="Google" id="ProtNLM"/>
    </source>
</evidence>
<gene>
    <name evidence="1" type="ORF">G3563_30250</name>
</gene>
<proteinExistence type="predicted"/>
<dbReference type="AlphaFoldDB" id="A0A6D1AG26"/>
<feature type="non-terminal residue" evidence="1">
    <location>
        <position position="1"/>
    </location>
</feature>
<comment type="caution">
    <text evidence="1">The sequence shown here is derived from an EMBL/GenBank/DDBJ whole genome shotgun (WGS) entry which is preliminary data.</text>
</comment>
<organism evidence="1">
    <name type="scientific">Escherichia coli</name>
    <dbReference type="NCBI Taxonomy" id="562"/>
    <lineage>
        <taxon>Bacteria</taxon>
        <taxon>Pseudomonadati</taxon>
        <taxon>Pseudomonadota</taxon>
        <taxon>Gammaproteobacteria</taxon>
        <taxon>Enterobacterales</taxon>
        <taxon>Enterobacteriaceae</taxon>
        <taxon>Escherichia</taxon>
    </lineage>
</organism>
<feature type="non-terminal residue" evidence="1">
    <location>
        <position position="77"/>
    </location>
</feature>
<sequence>DYEEPINVSIRNNHFVGNVSSSVTNFNGYGILIEGNHSDNTISYGYGTQTVIKGNILRRPEDAAAAPRVGITGLGVS</sequence>
<dbReference type="SUPFAM" id="SSF51126">
    <property type="entry name" value="Pectin lyase-like"/>
    <property type="match status" value="1"/>
</dbReference>
<name>A0A6D1AG26_ECOLX</name>
<dbReference type="EMBL" id="JAAHTE010000981">
    <property type="protein sequence ID" value="NEU03203.1"/>
    <property type="molecule type" value="Genomic_DNA"/>
</dbReference>
<reference evidence="1" key="1">
    <citation type="submission" date="2020-02" db="EMBL/GenBank/DDBJ databases">
        <title>Investigating the Use of Bacteriophages as New Decolonization Strategy for Intestinal Carriage of CTX-M-15-producing ST131 Escherichia coli: an In Vitro Continuous Culture System Model.</title>
        <authorList>
            <person name="Bernasconi O.J."/>
            <person name="Campos-Madueno E.I."/>
            <person name="Dona V."/>
            <person name="Perreten V."/>
            <person name="Carattoli A."/>
            <person name="Endimiani A."/>
        </authorList>
    </citation>
    <scope>NUCLEOTIDE SEQUENCE</scope>
    <source>
        <strain evidence="1">4901.28</strain>
    </source>
</reference>
<dbReference type="Gene3D" id="2.160.20.10">
    <property type="entry name" value="Single-stranded right-handed beta-helix, Pectin lyase-like"/>
    <property type="match status" value="1"/>
</dbReference>
<accession>A0A6D1AG26</accession>
<evidence type="ECO:0000313" key="1">
    <source>
        <dbReference type="EMBL" id="NEU03203.1"/>
    </source>
</evidence>
<dbReference type="InterPro" id="IPR012334">
    <property type="entry name" value="Pectin_lyas_fold"/>
</dbReference>